<dbReference type="STRING" id="336963.C4JF07"/>
<keyword evidence="2" id="KW-1185">Reference proteome</keyword>
<dbReference type="KEGG" id="ure:UREG_00908"/>
<proteinExistence type="predicted"/>
<evidence type="ECO:0000313" key="1">
    <source>
        <dbReference type="EMBL" id="EEP76060.1"/>
    </source>
</evidence>
<name>C4JF07_UNCRE</name>
<dbReference type="EMBL" id="CH476615">
    <property type="protein sequence ID" value="EEP76060.1"/>
    <property type="molecule type" value="Genomic_DNA"/>
</dbReference>
<evidence type="ECO:0000313" key="2">
    <source>
        <dbReference type="Proteomes" id="UP000002058"/>
    </source>
</evidence>
<dbReference type="GeneID" id="8437706"/>
<dbReference type="AlphaFoldDB" id="C4JF07"/>
<dbReference type="OMA" id="VMNHYRF"/>
<sequence>MGFRFLIPSKKRSKPSSPLPADLPPIYRLSQDLILYLLESLPPPDAAAFALTSQAVWRALGGLPDFRKLVSQIDQGERRAFLSRLEQYYPNHVYCSQCIIFHKQDKKRYVCRPHPFGNEIFGDLTVRDVRFERLDIHVPFLKAKEIMNRHRYGEPHGCLPTVMDFNCRIRCLNFKHKEEYSDPPRYFSLTARSAHDKLLLRADVSVFIRPKDFEVNKSSVIVSSLYDSTHMQRPGGAWKSLLESFAGSNESTLFVRCSSCLAEMRCIVNTQKNQKYYEIRNTTWHNLGPCRDSFDRKWRTETEHCCDDSSNAISPAESFYLAHFDDKASSQLKIKQPPCWLSLYPKLCES</sequence>
<dbReference type="eggNOG" id="ENOG502RAJN">
    <property type="taxonomic scope" value="Eukaryota"/>
</dbReference>
<gene>
    <name evidence="1" type="ORF">UREG_00908</name>
</gene>
<dbReference type="HOGENOM" id="CLU_057350_0_0_1"/>
<accession>C4JF07</accession>
<dbReference type="VEuPathDB" id="FungiDB:UREG_00908"/>
<dbReference type="OrthoDB" id="3912356at2759"/>
<reference evidence="2" key="1">
    <citation type="journal article" date="2009" name="Genome Res.">
        <title>Comparative genomic analyses of the human fungal pathogens Coccidioides and their relatives.</title>
        <authorList>
            <person name="Sharpton T.J."/>
            <person name="Stajich J.E."/>
            <person name="Rounsley S.D."/>
            <person name="Gardner M.J."/>
            <person name="Wortman J.R."/>
            <person name="Jordar V.S."/>
            <person name="Maiti R."/>
            <person name="Kodira C.D."/>
            <person name="Neafsey D.E."/>
            <person name="Zeng Q."/>
            <person name="Hung C.-Y."/>
            <person name="McMahan C."/>
            <person name="Muszewska A."/>
            <person name="Grynberg M."/>
            <person name="Mandel M.A."/>
            <person name="Kellner E.M."/>
            <person name="Barker B.M."/>
            <person name="Galgiani J.N."/>
            <person name="Orbach M.J."/>
            <person name="Kirkland T.N."/>
            <person name="Cole G.T."/>
            <person name="Henn M.R."/>
            <person name="Birren B.W."/>
            <person name="Taylor J.W."/>
        </authorList>
    </citation>
    <scope>NUCLEOTIDE SEQUENCE [LARGE SCALE GENOMIC DNA]</scope>
    <source>
        <strain evidence="2">UAMH 1704</strain>
    </source>
</reference>
<protein>
    <submittedName>
        <fullName evidence="1">Uncharacterized protein</fullName>
    </submittedName>
</protein>
<dbReference type="Proteomes" id="UP000002058">
    <property type="component" value="Unassembled WGS sequence"/>
</dbReference>
<organism evidence="1 2">
    <name type="scientific">Uncinocarpus reesii (strain UAMH 1704)</name>
    <dbReference type="NCBI Taxonomy" id="336963"/>
    <lineage>
        <taxon>Eukaryota</taxon>
        <taxon>Fungi</taxon>
        <taxon>Dikarya</taxon>
        <taxon>Ascomycota</taxon>
        <taxon>Pezizomycotina</taxon>
        <taxon>Eurotiomycetes</taxon>
        <taxon>Eurotiomycetidae</taxon>
        <taxon>Onygenales</taxon>
        <taxon>Onygenaceae</taxon>
        <taxon>Uncinocarpus</taxon>
    </lineage>
</organism>
<dbReference type="RefSeq" id="XP_002541393.1">
    <property type="nucleotide sequence ID" value="XM_002541347.1"/>
</dbReference>
<dbReference type="InParanoid" id="C4JF07"/>